<dbReference type="EMBL" id="JAEFCI010008786">
    <property type="protein sequence ID" value="KAG5458242.1"/>
    <property type="molecule type" value="Genomic_DNA"/>
</dbReference>
<name>A0A8H8DHL3_9FUNG</name>
<organism evidence="2 3">
    <name type="scientific">Olpidium bornovanus</name>
    <dbReference type="NCBI Taxonomy" id="278681"/>
    <lineage>
        <taxon>Eukaryota</taxon>
        <taxon>Fungi</taxon>
        <taxon>Fungi incertae sedis</taxon>
        <taxon>Olpidiomycota</taxon>
        <taxon>Olpidiomycotina</taxon>
        <taxon>Olpidiomycetes</taxon>
        <taxon>Olpidiales</taxon>
        <taxon>Olpidiaceae</taxon>
        <taxon>Olpidium</taxon>
    </lineage>
</organism>
<evidence type="ECO:0000313" key="2">
    <source>
        <dbReference type="EMBL" id="KAG5458242.1"/>
    </source>
</evidence>
<accession>A0A8H8DHL3</accession>
<gene>
    <name evidence="2" type="ORF">BJ554DRAFT_1570</name>
</gene>
<protein>
    <submittedName>
        <fullName evidence="2">Uncharacterized protein</fullName>
    </submittedName>
</protein>
<dbReference type="Proteomes" id="UP000673691">
    <property type="component" value="Unassembled WGS sequence"/>
</dbReference>
<feature type="compositionally biased region" description="Polar residues" evidence="1">
    <location>
        <begin position="1"/>
        <end position="12"/>
    </location>
</feature>
<evidence type="ECO:0000313" key="3">
    <source>
        <dbReference type="Proteomes" id="UP000673691"/>
    </source>
</evidence>
<sequence length="294" mass="31354">MQDAVQTEQNRASPVIRQPQALLQSPATPPSRNMSLTSDLLTRPLSASRNGLGCLTCGRPVSPTDRREANRCCSDLTGAPLFVGPSYAAEGITVDGQPLHKSVSGSLLLTSTIVRPTGVYCQQHAPAEASMYKYIRPLTLNGDLKAGNLSMFEEKLTRRLEETDCVRPDPSDSRLAFASVLENTNGRSGHDVGSCLQPTSAADAGVRATAGKGFADKQAQQPKQPQQQPLLRPAPPPLRTATAPEDGHAGRSRDDAEVTDEERPGDFLNLCLGLFDGSTEVRGRLGGIPASQRS</sequence>
<feature type="region of interest" description="Disordered" evidence="1">
    <location>
        <begin position="1"/>
        <end position="35"/>
    </location>
</feature>
<evidence type="ECO:0000256" key="1">
    <source>
        <dbReference type="SAM" id="MobiDB-lite"/>
    </source>
</evidence>
<feature type="compositionally biased region" description="Basic and acidic residues" evidence="1">
    <location>
        <begin position="245"/>
        <end position="264"/>
    </location>
</feature>
<comment type="caution">
    <text evidence="2">The sequence shown here is derived from an EMBL/GenBank/DDBJ whole genome shotgun (WGS) entry which is preliminary data.</text>
</comment>
<dbReference type="AlphaFoldDB" id="A0A8H8DHL3"/>
<feature type="region of interest" description="Disordered" evidence="1">
    <location>
        <begin position="213"/>
        <end position="264"/>
    </location>
</feature>
<keyword evidence="3" id="KW-1185">Reference proteome</keyword>
<reference evidence="2 3" key="1">
    <citation type="journal article" name="Sci. Rep.">
        <title>Genome-scale phylogenetic analyses confirm Olpidium as the closest living zoosporic fungus to the non-flagellated, terrestrial fungi.</title>
        <authorList>
            <person name="Chang Y."/>
            <person name="Rochon D."/>
            <person name="Sekimoto S."/>
            <person name="Wang Y."/>
            <person name="Chovatia M."/>
            <person name="Sandor L."/>
            <person name="Salamov A."/>
            <person name="Grigoriev I.V."/>
            <person name="Stajich J.E."/>
            <person name="Spatafora J.W."/>
        </authorList>
    </citation>
    <scope>NUCLEOTIDE SEQUENCE [LARGE SCALE GENOMIC DNA]</scope>
    <source>
        <strain evidence="2">S191</strain>
    </source>
</reference>
<proteinExistence type="predicted"/>
<feature type="compositionally biased region" description="Low complexity" evidence="1">
    <location>
        <begin position="217"/>
        <end position="231"/>
    </location>
</feature>
<feature type="compositionally biased region" description="Polar residues" evidence="1">
    <location>
        <begin position="21"/>
        <end position="35"/>
    </location>
</feature>